<dbReference type="PANTHER" id="PTHR47627">
    <property type="entry name" value="RUBREDOXIN"/>
    <property type="match status" value="1"/>
</dbReference>
<dbReference type="InterPro" id="IPR050526">
    <property type="entry name" value="Rubredoxin_ET"/>
</dbReference>
<feature type="binding site" evidence="8">
    <location>
        <position position="42"/>
    </location>
    <ligand>
        <name>Fe cation</name>
        <dbReference type="ChEBI" id="CHEBI:24875"/>
    </ligand>
</feature>
<dbReference type="GO" id="GO:0005506">
    <property type="term" value="F:iron ion binding"/>
    <property type="evidence" value="ECO:0007669"/>
    <property type="project" value="InterPro"/>
</dbReference>
<dbReference type="PRINTS" id="PR00163">
    <property type="entry name" value="RUBREDOXIN"/>
</dbReference>
<evidence type="ECO:0000256" key="1">
    <source>
        <dbReference type="ARBA" id="ARBA00002360"/>
    </source>
</evidence>
<keyword evidence="5 7" id="KW-0249">Electron transport</keyword>
<dbReference type="InterPro" id="IPR018527">
    <property type="entry name" value="Rubredoxin_Fe_BS"/>
</dbReference>
<evidence type="ECO:0000259" key="9">
    <source>
        <dbReference type="PROSITE" id="PS50903"/>
    </source>
</evidence>
<reference evidence="10 11" key="1">
    <citation type="submission" date="2016-12" db="EMBL/GenBank/DDBJ databases">
        <authorList>
            <person name="Song W.-J."/>
            <person name="Kurnit D.M."/>
        </authorList>
    </citation>
    <scope>NUCLEOTIDE SEQUENCE [LARGE SCALE GENOMIC DNA]</scope>
    <source>
        <strain evidence="10 11">DSM 11393</strain>
    </source>
</reference>
<dbReference type="RefSeq" id="WP_072696244.1">
    <property type="nucleotide sequence ID" value="NZ_FRDI01000003.1"/>
</dbReference>
<dbReference type="InterPro" id="IPR024935">
    <property type="entry name" value="Rubredoxin_dom"/>
</dbReference>
<dbReference type="OrthoDB" id="9808980at2"/>
<keyword evidence="6 7" id="KW-0408">Iron</keyword>
<dbReference type="CDD" id="cd00730">
    <property type="entry name" value="rubredoxin"/>
    <property type="match status" value="1"/>
</dbReference>
<proteinExistence type="inferred from homology"/>
<gene>
    <name evidence="10" type="ORF">SAMN02745728_00538</name>
</gene>
<evidence type="ECO:0000256" key="3">
    <source>
        <dbReference type="ARBA" id="ARBA00022448"/>
    </source>
</evidence>
<dbReference type="STRING" id="1121455.SAMN02745728_00538"/>
<dbReference type="GO" id="GO:0043448">
    <property type="term" value="P:alkane catabolic process"/>
    <property type="evidence" value="ECO:0007669"/>
    <property type="project" value="TreeGrafter"/>
</dbReference>
<dbReference type="PROSITE" id="PS50903">
    <property type="entry name" value="RUBREDOXIN_LIKE"/>
    <property type="match status" value="1"/>
</dbReference>
<evidence type="ECO:0000256" key="8">
    <source>
        <dbReference type="PIRSR" id="PIRSR000071-1"/>
    </source>
</evidence>
<dbReference type="AlphaFoldDB" id="A0A1M7S7Z3"/>
<sequence>MKSYVCTVCGYVYDPSEGDPDNGVAAGTKFEDVDHAWTCPVCGAGKDAFEAE</sequence>
<evidence type="ECO:0000256" key="7">
    <source>
        <dbReference type="PIRNR" id="PIRNR000071"/>
    </source>
</evidence>
<feature type="domain" description="Rubredoxin-like" evidence="9">
    <location>
        <begin position="1"/>
        <end position="52"/>
    </location>
</feature>
<dbReference type="EMBL" id="FRDI01000003">
    <property type="protein sequence ID" value="SHN54442.1"/>
    <property type="molecule type" value="Genomic_DNA"/>
</dbReference>
<protein>
    <recommendedName>
        <fullName evidence="7">Rubredoxin</fullName>
    </recommendedName>
</protein>
<dbReference type="NCBIfam" id="NF045768">
    <property type="entry name" value="RubredRD"/>
    <property type="match status" value="1"/>
</dbReference>
<dbReference type="GO" id="GO:0009055">
    <property type="term" value="F:electron transfer activity"/>
    <property type="evidence" value="ECO:0007669"/>
    <property type="project" value="InterPro"/>
</dbReference>
<dbReference type="Gene3D" id="2.20.28.10">
    <property type="match status" value="1"/>
</dbReference>
<keyword evidence="3 7" id="KW-0813">Transport</keyword>
<dbReference type="PIRSF" id="PIRSF000071">
    <property type="entry name" value="Rubredoxin"/>
    <property type="match status" value="1"/>
</dbReference>
<dbReference type="InterPro" id="IPR024934">
    <property type="entry name" value="Rubredoxin-like_dom"/>
</dbReference>
<feature type="binding site" evidence="8">
    <location>
        <position position="9"/>
    </location>
    <ligand>
        <name>Fe cation</name>
        <dbReference type="ChEBI" id="CHEBI:24875"/>
    </ligand>
</feature>
<evidence type="ECO:0000313" key="11">
    <source>
        <dbReference type="Proteomes" id="UP000186469"/>
    </source>
</evidence>
<dbReference type="PANTHER" id="PTHR47627:SF1">
    <property type="entry name" value="RUBREDOXIN-1-RELATED"/>
    <property type="match status" value="1"/>
</dbReference>
<dbReference type="PROSITE" id="PS00202">
    <property type="entry name" value="RUBREDOXIN"/>
    <property type="match status" value="1"/>
</dbReference>
<dbReference type="Pfam" id="PF00301">
    <property type="entry name" value="Rubredoxin"/>
    <property type="match status" value="1"/>
</dbReference>
<organism evidence="10 11">
    <name type="scientific">Desulfovibrio litoralis DSM 11393</name>
    <dbReference type="NCBI Taxonomy" id="1121455"/>
    <lineage>
        <taxon>Bacteria</taxon>
        <taxon>Pseudomonadati</taxon>
        <taxon>Thermodesulfobacteriota</taxon>
        <taxon>Desulfovibrionia</taxon>
        <taxon>Desulfovibrionales</taxon>
        <taxon>Desulfovibrionaceae</taxon>
        <taxon>Desulfovibrio</taxon>
    </lineage>
</organism>
<evidence type="ECO:0000256" key="6">
    <source>
        <dbReference type="ARBA" id="ARBA00023004"/>
    </source>
</evidence>
<accession>A0A1M7S7Z3</accession>
<dbReference type="FunFam" id="2.20.28.10:FF:000001">
    <property type="entry name" value="Rubredoxin"/>
    <property type="match status" value="1"/>
</dbReference>
<feature type="binding site" evidence="8">
    <location>
        <position position="39"/>
    </location>
    <ligand>
        <name>Fe cation</name>
        <dbReference type="ChEBI" id="CHEBI:24875"/>
    </ligand>
</feature>
<feature type="binding site" evidence="8">
    <location>
        <position position="6"/>
    </location>
    <ligand>
        <name>Fe cation</name>
        <dbReference type="ChEBI" id="CHEBI:24875"/>
    </ligand>
</feature>
<evidence type="ECO:0000256" key="2">
    <source>
        <dbReference type="ARBA" id="ARBA00005337"/>
    </source>
</evidence>
<keyword evidence="4 7" id="KW-0479">Metal-binding</keyword>
<evidence type="ECO:0000256" key="4">
    <source>
        <dbReference type="ARBA" id="ARBA00022723"/>
    </source>
</evidence>
<dbReference type="InterPro" id="IPR024922">
    <property type="entry name" value="Rubredoxin"/>
</dbReference>
<evidence type="ECO:0000313" key="10">
    <source>
        <dbReference type="EMBL" id="SHN54442.1"/>
    </source>
</evidence>
<dbReference type="SUPFAM" id="SSF57802">
    <property type="entry name" value="Rubredoxin-like"/>
    <property type="match status" value="1"/>
</dbReference>
<name>A0A1M7S7Z3_9BACT</name>
<evidence type="ECO:0000256" key="5">
    <source>
        <dbReference type="ARBA" id="ARBA00022982"/>
    </source>
</evidence>
<comment type="similarity">
    <text evidence="2 7">Belongs to the rubredoxin family.</text>
</comment>
<dbReference type="Proteomes" id="UP000186469">
    <property type="component" value="Unassembled WGS sequence"/>
</dbReference>
<comment type="function">
    <text evidence="1">Rubredoxin is a small nonheme, iron protein lacking acid-labile sulfide. Its single Fe, chelated to 4 Cys, functions as an electron acceptor and may also stabilize the conformation of the molecule.</text>
</comment>
<keyword evidence="11" id="KW-1185">Reference proteome</keyword>
<comment type="cofactor">
    <cofactor evidence="7 8">
        <name>Fe(3+)</name>
        <dbReference type="ChEBI" id="CHEBI:29034"/>
    </cofactor>
    <text evidence="7 8">Binds 1 Fe(3+) ion per subunit.</text>
</comment>